<dbReference type="SUPFAM" id="SSF53448">
    <property type="entry name" value="Nucleotide-diphospho-sugar transferases"/>
    <property type="match status" value="1"/>
</dbReference>
<sequence>MEKEDLDFFHEFNLETDAVIVNQSHFTGYEQKIVEDSCIEMYSYVEKGVGRSRNSALLRSNADICLMADDDMRYVSGYKQIILKAFENNPNADVILFNVAVEDRFGNVKLPIKSNGRVHFYNSLRYGTVNIAFKRDKIVQKQIFFSLLFGGGAKYGSGEDTLFLTECLKKGIKIYAHSEIIADIKYRHSSWFEGYTEKYFVDKGALFAAISPKMSYLIAAQFLFRKKSIVENLGRKKVWGLLCQGIKEFSKGN</sequence>
<name>A0ABY5FQX4_9BACL</name>
<reference evidence="1" key="1">
    <citation type="submission" date="2022-07" db="EMBL/GenBank/DDBJ databases">
        <title>Complete genome of CX2.</title>
        <authorList>
            <person name="Cao G."/>
        </authorList>
    </citation>
    <scope>NUCLEOTIDE SEQUENCE</scope>
    <source>
        <strain evidence="1">CX2</strain>
    </source>
</reference>
<dbReference type="Gene3D" id="3.90.550.10">
    <property type="entry name" value="Spore Coat Polysaccharide Biosynthesis Protein SpsA, Chain A"/>
    <property type="match status" value="1"/>
</dbReference>
<evidence type="ECO:0000313" key="1">
    <source>
        <dbReference type="EMBL" id="UTT43518.1"/>
    </source>
</evidence>
<keyword evidence="2" id="KW-1185">Reference proteome</keyword>
<protein>
    <submittedName>
        <fullName evidence="1">Glycosyltransferase family 2 protein</fullName>
    </submittedName>
</protein>
<dbReference type="EMBL" id="CP101462">
    <property type="protein sequence ID" value="UTT43518.1"/>
    <property type="molecule type" value="Genomic_DNA"/>
</dbReference>
<dbReference type="InterPro" id="IPR029044">
    <property type="entry name" value="Nucleotide-diphossugar_trans"/>
</dbReference>
<dbReference type="RefSeq" id="WP_255177897.1">
    <property type="nucleotide sequence ID" value="NZ_CP101462.1"/>
</dbReference>
<gene>
    <name evidence="1" type="ORF">NMQ00_03180</name>
</gene>
<evidence type="ECO:0000313" key="2">
    <source>
        <dbReference type="Proteomes" id="UP001060325"/>
    </source>
</evidence>
<dbReference type="CDD" id="cd00761">
    <property type="entry name" value="Glyco_tranf_GTA_type"/>
    <property type="match status" value="1"/>
</dbReference>
<dbReference type="Proteomes" id="UP001060325">
    <property type="component" value="Chromosome"/>
</dbReference>
<organism evidence="1 2">
    <name type="scientific">Exiguobacterium aurantiacum</name>
    <dbReference type="NCBI Taxonomy" id="33987"/>
    <lineage>
        <taxon>Bacteria</taxon>
        <taxon>Bacillati</taxon>
        <taxon>Bacillota</taxon>
        <taxon>Bacilli</taxon>
        <taxon>Bacillales</taxon>
        <taxon>Bacillales Family XII. Incertae Sedis</taxon>
        <taxon>Exiguobacterium</taxon>
    </lineage>
</organism>
<accession>A0ABY5FQX4</accession>
<proteinExistence type="predicted"/>